<keyword evidence="3" id="KW-1185">Reference proteome</keyword>
<evidence type="ECO:0000256" key="1">
    <source>
        <dbReference type="SAM" id="MobiDB-lite"/>
    </source>
</evidence>
<feature type="region of interest" description="Disordered" evidence="1">
    <location>
        <begin position="1"/>
        <end position="39"/>
    </location>
</feature>
<organism evidence="2 3">
    <name type="scientific">Caligus rogercresseyi</name>
    <name type="common">Sea louse</name>
    <dbReference type="NCBI Taxonomy" id="217165"/>
    <lineage>
        <taxon>Eukaryota</taxon>
        <taxon>Metazoa</taxon>
        <taxon>Ecdysozoa</taxon>
        <taxon>Arthropoda</taxon>
        <taxon>Crustacea</taxon>
        <taxon>Multicrustacea</taxon>
        <taxon>Hexanauplia</taxon>
        <taxon>Copepoda</taxon>
        <taxon>Siphonostomatoida</taxon>
        <taxon>Caligidae</taxon>
        <taxon>Caligus</taxon>
    </lineage>
</organism>
<accession>A0A7T8GMJ1</accession>
<dbReference type="EMBL" id="CP045909">
    <property type="protein sequence ID" value="QQP32461.1"/>
    <property type="molecule type" value="Genomic_DNA"/>
</dbReference>
<evidence type="ECO:0000313" key="3">
    <source>
        <dbReference type="Proteomes" id="UP000595437"/>
    </source>
</evidence>
<sequence>MDADTESVSSSGVDGGTSSVATNDSGGGGTSRSEPVTIRIRTGSECWKIRFSSKVWISSGT</sequence>
<protein>
    <submittedName>
        <fullName evidence="2">Uncharacterized protein</fullName>
    </submittedName>
</protein>
<proteinExistence type="predicted"/>
<reference evidence="3" key="1">
    <citation type="submission" date="2021-01" db="EMBL/GenBank/DDBJ databases">
        <title>Caligus Genome Assembly.</title>
        <authorList>
            <person name="Gallardo-Escarate C."/>
        </authorList>
    </citation>
    <scope>NUCLEOTIDE SEQUENCE [LARGE SCALE GENOMIC DNA]</scope>
</reference>
<feature type="compositionally biased region" description="Low complexity" evidence="1">
    <location>
        <begin position="7"/>
        <end position="20"/>
    </location>
</feature>
<name>A0A7T8GMJ1_CALRO</name>
<dbReference type="Proteomes" id="UP000595437">
    <property type="component" value="Chromosome 20"/>
</dbReference>
<dbReference type="AlphaFoldDB" id="A0A7T8GMJ1"/>
<gene>
    <name evidence="2" type="ORF">FKW44_024783</name>
</gene>
<evidence type="ECO:0000313" key="2">
    <source>
        <dbReference type="EMBL" id="QQP32461.1"/>
    </source>
</evidence>